<sequence>MRRNQGKNTTERLVDFAERQKWKWAGKNVKQQMDKKKKQLGKCDKKRGREAHSQQDGVTVLYDREDLCSTERLKREDNGGLNRKSVFCNRWTQLYSNSNRTVRDLAAHLMLGGHRSAWINCLGPNWGSNLRPLT</sequence>
<dbReference type="Proteomes" id="UP000735302">
    <property type="component" value="Unassembled WGS sequence"/>
</dbReference>
<evidence type="ECO:0000256" key="1">
    <source>
        <dbReference type="SAM" id="MobiDB-lite"/>
    </source>
</evidence>
<reference evidence="2 3" key="1">
    <citation type="journal article" date="2021" name="Elife">
        <title>Chloroplast acquisition without the gene transfer in kleptoplastic sea slugs, Plakobranchus ocellatus.</title>
        <authorList>
            <person name="Maeda T."/>
            <person name="Takahashi S."/>
            <person name="Yoshida T."/>
            <person name="Shimamura S."/>
            <person name="Takaki Y."/>
            <person name="Nagai Y."/>
            <person name="Toyoda A."/>
            <person name="Suzuki Y."/>
            <person name="Arimoto A."/>
            <person name="Ishii H."/>
            <person name="Satoh N."/>
            <person name="Nishiyama T."/>
            <person name="Hasebe M."/>
            <person name="Maruyama T."/>
            <person name="Minagawa J."/>
            <person name="Obokata J."/>
            <person name="Shigenobu S."/>
        </authorList>
    </citation>
    <scope>NUCLEOTIDE SEQUENCE [LARGE SCALE GENOMIC DNA]</scope>
</reference>
<protein>
    <submittedName>
        <fullName evidence="2">Uncharacterized protein</fullName>
    </submittedName>
</protein>
<accession>A0AAV3ZD34</accession>
<feature type="region of interest" description="Disordered" evidence="1">
    <location>
        <begin position="26"/>
        <end position="55"/>
    </location>
</feature>
<comment type="caution">
    <text evidence="2">The sequence shown here is derived from an EMBL/GenBank/DDBJ whole genome shotgun (WGS) entry which is preliminary data.</text>
</comment>
<feature type="compositionally biased region" description="Basic residues" evidence="1">
    <location>
        <begin position="35"/>
        <end position="49"/>
    </location>
</feature>
<evidence type="ECO:0000313" key="3">
    <source>
        <dbReference type="Proteomes" id="UP000735302"/>
    </source>
</evidence>
<dbReference type="AlphaFoldDB" id="A0AAV3ZD34"/>
<dbReference type="EMBL" id="BLXT01002372">
    <property type="protein sequence ID" value="GFN93810.1"/>
    <property type="molecule type" value="Genomic_DNA"/>
</dbReference>
<gene>
    <name evidence="2" type="ORF">PoB_002031600</name>
</gene>
<organism evidence="2 3">
    <name type="scientific">Plakobranchus ocellatus</name>
    <dbReference type="NCBI Taxonomy" id="259542"/>
    <lineage>
        <taxon>Eukaryota</taxon>
        <taxon>Metazoa</taxon>
        <taxon>Spiralia</taxon>
        <taxon>Lophotrochozoa</taxon>
        <taxon>Mollusca</taxon>
        <taxon>Gastropoda</taxon>
        <taxon>Heterobranchia</taxon>
        <taxon>Euthyneura</taxon>
        <taxon>Panpulmonata</taxon>
        <taxon>Sacoglossa</taxon>
        <taxon>Placobranchoidea</taxon>
        <taxon>Plakobranchidae</taxon>
        <taxon>Plakobranchus</taxon>
    </lineage>
</organism>
<proteinExistence type="predicted"/>
<evidence type="ECO:0000313" key="2">
    <source>
        <dbReference type="EMBL" id="GFN93810.1"/>
    </source>
</evidence>
<name>A0AAV3ZD34_9GAST</name>
<keyword evidence="3" id="KW-1185">Reference proteome</keyword>